<evidence type="ECO:0000256" key="1">
    <source>
        <dbReference type="SAM" id="MobiDB-lite"/>
    </source>
</evidence>
<dbReference type="AlphaFoldDB" id="A0A938BSL0"/>
<keyword evidence="3" id="KW-0808">Transferase</keyword>
<proteinExistence type="predicted"/>
<dbReference type="InterPro" id="IPR029063">
    <property type="entry name" value="SAM-dependent_MTases_sf"/>
</dbReference>
<dbReference type="PANTHER" id="PTHR43464:SF82">
    <property type="entry name" value="METHYLTRANSFERASE DOMAIN-CONTAINING PROTEIN"/>
    <property type="match status" value="1"/>
</dbReference>
<dbReference type="CDD" id="cd02440">
    <property type="entry name" value="AdoMet_MTases"/>
    <property type="match status" value="1"/>
</dbReference>
<feature type="domain" description="Methyltransferase type 11" evidence="2">
    <location>
        <begin position="55"/>
        <end position="151"/>
    </location>
</feature>
<dbReference type="GO" id="GO:0008757">
    <property type="term" value="F:S-adenosylmethionine-dependent methyltransferase activity"/>
    <property type="evidence" value="ECO:0007669"/>
    <property type="project" value="InterPro"/>
</dbReference>
<reference evidence="3" key="1">
    <citation type="submission" date="2019-03" db="EMBL/GenBank/DDBJ databases">
        <title>Lake Tanganyika Metagenome-Assembled Genomes (MAGs).</title>
        <authorList>
            <person name="Tran P."/>
        </authorList>
    </citation>
    <scope>NUCLEOTIDE SEQUENCE</scope>
    <source>
        <strain evidence="3">K_DeepCast_150m_m2_040</strain>
    </source>
</reference>
<feature type="region of interest" description="Disordered" evidence="1">
    <location>
        <begin position="268"/>
        <end position="294"/>
    </location>
</feature>
<name>A0A938BSL0_UNCW3</name>
<protein>
    <submittedName>
        <fullName evidence="3">Class I SAM-dependent methyltransferase</fullName>
    </submittedName>
</protein>
<organism evidence="3 4">
    <name type="scientific">candidate division WOR-3 bacterium</name>
    <dbReference type="NCBI Taxonomy" id="2052148"/>
    <lineage>
        <taxon>Bacteria</taxon>
        <taxon>Bacteria division WOR-3</taxon>
    </lineage>
</organism>
<gene>
    <name evidence="3" type="ORF">FJY68_03025</name>
</gene>
<dbReference type="InterPro" id="IPR013216">
    <property type="entry name" value="Methyltransf_11"/>
</dbReference>
<evidence type="ECO:0000313" key="4">
    <source>
        <dbReference type="Proteomes" id="UP000779900"/>
    </source>
</evidence>
<sequence length="294" mass="33153">MDRFSAENRKLWDELVVINAGSKLYDVAGFKAGRCTLDPIELDEVGDVAGKTLLHLQCHFGQDSMSWARLGAKVTGVDFSEKAIDLARSLAGELGLDVRFICSDVYALPAVLAGEFDIVFTSLGVLCWLRDLGEWARVVSRYLRPGGMFYLREAHPFVNVFDNSRAAKDLDVRYSYFHGPEPTRWESEGSYADPNAVVQHPSFEWTHSLGDIVNALLGAGLHLEFLHEFPYLSHDHFPFMEQGADGRWRIKGKPDTIPLMFSVKATKPEENHRQWSDRMMSTGRNCPADSRPDR</sequence>
<dbReference type="Proteomes" id="UP000779900">
    <property type="component" value="Unassembled WGS sequence"/>
</dbReference>
<dbReference type="Pfam" id="PF08241">
    <property type="entry name" value="Methyltransf_11"/>
    <property type="match status" value="1"/>
</dbReference>
<dbReference type="Gene3D" id="3.40.50.150">
    <property type="entry name" value="Vaccinia Virus protein VP39"/>
    <property type="match status" value="1"/>
</dbReference>
<accession>A0A938BSL0</accession>
<dbReference type="SUPFAM" id="SSF53335">
    <property type="entry name" value="S-adenosyl-L-methionine-dependent methyltransferases"/>
    <property type="match status" value="1"/>
</dbReference>
<dbReference type="PANTHER" id="PTHR43464">
    <property type="entry name" value="METHYLTRANSFERASE"/>
    <property type="match status" value="1"/>
</dbReference>
<comment type="caution">
    <text evidence="3">The sequence shown here is derived from an EMBL/GenBank/DDBJ whole genome shotgun (WGS) entry which is preliminary data.</text>
</comment>
<evidence type="ECO:0000313" key="3">
    <source>
        <dbReference type="EMBL" id="MBM3330809.1"/>
    </source>
</evidence>
<evidence type="ECO:0000259" key="2">
    <source>
        <dbReference type="Pfam" id="PF08241"/>
    </source>
</evidence>
<dbReference type="EMBL" id="VGIR01000011">
    <property type="protein sequence ID" value="MBM3330809.1"/>
    <property type="molecule type" value="Genomic_DNA"/>
</dbReference>
<dbReference type="GO" id="GO:0032259">
    <property type="term" value="P:methylation"/>
    <property type="evidence" value="ECO:0007669"/>
    <property type="project" value="UniProtKB-KW"/>
</dbReference>
<keyword evidence="3" id="KW-0489">Methyltransferase</keyword>